<evidence type="ECO:0000313" key="2">
    <source>
        <dbReference type="Proteomes" id="UP000176800"/>
    </source>
</evidence>
<organism evidence="1 2">
    <name type="scientific">Candidatus Zambryskibacteria bacterium RIFCSPLOWO2_01_FULL_45_21</name>
    <dbReference type="NCBI Taxonomy" id="1802761"/>
    <lineage>
        <taxon>Bacteria</taxon>
        <taxon>Candidatus Zambryskiibacteriota</taxon>
    </lineage>
</organism>
<evidence type="ECO:0008006" key="3">
    <source>
        <dbReference type="Google" id="ProtNLM"/>
    </source>
</evidence>
<dbReference type="Proteomes" id="UP000176800">
    <property type="component" value="Unassembled WGS sequence"/>
</dbReference>
<dbReference type="InterPro" id="IPR000836">
    <property type="entry name" value="PRTase_dom"/>
</dbReference>
<accession>A0A1G2U2C8</accession>
<comment type="caution">
    <text evidence="1">The sequence shown here is derived from an EMBL/GenBank/DDBJ whole genome shotgun (WGS) entry which is preliminary data.</text>
</comment>
<dbReference type="AlphaFoldDB" id="A0A1G2U2C8"/>
<dbReference type="InterPro" id="IPR029057">
    <property type="entry name" value="PRTase-like"/>
</dbReference>
<proteinExistence type="predicted"/>
<evidence type="ECO:0000313" key="1">
    <source>
        <dbReference type="EMBL" id="OHB03050.1"/>
    </source>
</evidence>
<protein>
    <recommendedName>
        <fullName evidence="3">Orotate phosphoribosyltransferase</fullName>
    </recommendedName>
</protein>
<dbReference type="SUPFAM" id="SSF53271">
    <property type="entry name" value="PRTase-like"/>
    <property type="match status" value="1"/>
</dbReference>
<dbReference type="CDD" id="cd06223">
    <property type="entry name" value="PRTases_typeI"/>
    <property type="match status" value="1"/>
</dbReference>
<name>A0A1G2U2C8_9BACT</name>
<gene>
    <name evidence="1" type="ORF">A3B14_00080</name>
</gene>
<reference evidence="1 2" key="1">
    <citation type="journal article" date="2016" name="Nat. Commun.">
        <title>Thousands of microbial genomes shed light on interconnected biogeochemical processes in an aquifer system.</title>
        <authorList>
            <person name="Anantharaman K."/>
            <person name="Brown C.T."/>
            <person name="Hug L.A."/>
            <person name="Sharon I."/>
            <person name="Castelle C.J."/>
            <person name="Probst A.J."/>
            <person name="Thomas B.C."/>
            <person name="Singh A."/>
            <person name="Wilkins M.J."/>
            <person name="Karaoz U."/>
            <person name="Brodie E.L."/>
            <person name="Williams K.H."/>
            <person name="Hubbard S.S."/>
            <person name="Banfield J.F."/>
        </authorList>
    </citation>
    <scope>NUCLEOTIDE SEQUENCE [LARGE SCALE GENOMIC DNA]</scope>
</reference>
<dbReference type="Gene3D" id="3.40.50.2020">
    <property type="match status" value="1"/>
</dbReference>
<dbReference type="EMBL" id="MHWE01000023">
    <property type="protein sequence ID" value="OHB03050.1"/>
    <property type="molecule type" value="Genomic_DNA"/>
</dbReference>
<sequence>MWEWWQRLKDSGAVWEFPNDMRAPHVVLRSGKHSDGFIDTLQYLSLIPNLRAASVALARALRSKTRGVPIDWVFGSPMAGIPIAVAAGFVLNAQYVAFTEKTGKDKELVCRFNVPEGENVLLIEEMTTTGGTPQRGIDAILARNPGANVVPFVGAFLTHNGNTPPGLLDAELVSVVDTQELGISYNEWEPAECPLCAGGSIPVTQVKRVWRDLVQTMKDPSHPVPMA</sequence>